<dbReference type="Proteomes" id="UP000664218">
    <property type="component" value="Unassembled WGS sequence"/>
</dbReference>
<dbReference type="AlphaFoldDB" id="A0A939HAE8"/>
<reference evidence="2" key="1">
    <citation type="submission" date="2021-03" db="EMBL/GenBank/DDBJ databases">
        <title>Proteiniclasticum marinus sp. nov., isolated from tidal flat sediment.</title>
        <authorList>
            <person name="Namirimu T."/>
            <person name="Yang J.-A."/>
            <person name="Yang S.-H."/>
            <person name="Kim Y.-J."/>
            <person name="Kwon K.K."/>
        </authorList>
    </citation>
    <scope>NUCLEOTIDE SEQUENCE</scope>
    <source>
        <strain evidence="2">SCR006</strain>
    </source>
</reference>
<proteinExistence type="predicted"/>
<protein>
    <submittedName>
        <fullName evidence="2">23S rRNA (Pseudouridine(1915)-N(3))-methyltransferase RlmH</fullName>
    </submittedName>
</protein>
<gene>
    <name evidence="2" type="ORF">J3A84_07515</name>
</gene>
<evidence type="ECO:0000313" key="2">
    <source>
        <dbReference type="EMBL" id="MBO1264873.1"/>
    </source>
</evidence>
<comment type="caution">
    <text evidence="2">The sequence shown here is derived from an EMBL/GenBank/DDBJ whole genome shotgun (WGS) entry which is preliminary data.</text>
</comment>
<dbReference type="GO" id="GO:0006364">
    <property type="term" value="P:rRNA processing"/>
    <property type="evidence" value="ECO:0007669"/>
    <property type="project" value="UniProtKB-KW"/>
</dbReference>
<dbReference type="InterPro" id="IPR003742">
    <property type="entry name" value="RlmH-like"/>
</dbReference>
<sequence>MVTLLVIYRKNEIPDYYLGAIKEYSKRLKRYCNLILQEVENQSDVLPLVSSCYTFRVYAKGKALDSVSFSEKIQELTLNGHSKIAFVVNMKVDTDDTLSLTTLDMSDDLSVVCMLEQIYRAFRIWYGEPYHK</sequence>
<dbReference type="InterPro" id="IPR029028">
    <property type="entry name" value="Alpha/beta_knot_MTases"/>
</dbReference>
<dbReference type="GO" id="GO:0008168">
    <property type="term" value="F:methyltransferase activity"/>
    <property type="evidence" value="ECO:0007669"/>
    <property type="project" value="InterPro"/>
</dbReference>
<accession>A0A939HAE8</accession>
<organism evidence="2 3">
    <name type="scientific">Proteiniclasticum aestuarii</name>
    <dbReference type="NCBI Taxonomy" id="2817862"/>
    <lineage>
        <taxon>Bacteria</taxon>
        <taxon>Bacillati</taxon>
        <taxon>Bacillota</taxon>
        <taxon>Clostridia</taxon>
        <taxon>Eubacteriales</taxon>
        <taxon>Clostridiaceae</taxon>
        <taxon>Proteiniclasticum</taxon>
    </lineage>
</organism>
<keyword evidence="3" id="KW-1185">Reference proteome</keyword>
<dbReference type="SUPFAM" id="SSF75217">
    <property type="entry name" value="alpha/beta knot"/>
    <property type="match status" value="1"/>
</dbReference>
<evidence type="ECO:0000256" key="1">
    <source>
        <dbReference type="ARBA" id="ARBA00022552"/>
    </source>
</evidence>
<dbReference type="Pfam" id="PF02590">
    <property type="entry name" value="SPOUT_MTase"/>
    <property type="match status" value="1"/>
</dbReference>
<name>A0A939HAE8_9CLOT</name>
<dbReference type="InterPro" id="IPR029026">
    <property type="entry name" value="tRNA_m1G_MTases_N"/>
</dbReference>
<dbReference type="Gene3D" id="3.40.1280.10">
    <property type="match status" value="1"/>
</dbReference>
<dbReference type="EMBL" id="JAFNJU010000005">
    <property type="protein sequence ID" value="MBO1264873.1"/>
    <property type="molecule type" value="Genomic_DNA"/>
</dbReference>
<dbReference type="RefSeq" id="WP_207599400.1">
    <property type="nucleotide sequence ID" value="NZ_JAFNJU010000005.1"/>
</dbReference>
<keyword evidence="1" id="KW-0698">rRNA processing</keyword>
<evidence type="ECO:0000313" key="3">
    <source>
        <dbReference type="Proteomes" id="UP000664218"/>
    </source>
</evidence>